<keyword evidence="3" id="KW-1185">Reference proteome</keyword>
<protein>
    <submittedName>
        <fullName evidence="2">Uncharacterized protein</fullName>
    </submittedName>
</protein>
<dbReference type="EMBL" id="KB908703">
    <property type="protein sequence ID" value="EOA84794.1"/>
    <property type="molecule type" value="Genomic_DNA"/>
</dbReference>
<proteinExistence type="predicted"/>
<dbReference type="GeneID" id="19402313"/>
<evidence type="ECO:0000313" key="2">
    <source>
        <dbReference type="EMBL" id="EOA84794.1"/>
    </source>
</evidence>
<dbReference type="RefSeq" id="XP_008026886.1">
    <property type="nucleotide sequence ID" value="XM_008028695.1"/>
</dbReference>
<dbReference type="eggNOG" id="ENOG502R98P">
    <property type="taxonomic scope" value="Eukaryota"/>
</dbReference>
<feature type="compositionally biased region" description="Basic and acidic residues" evidence="1">
    <location>
        <begin position="144"/>
        <end position="154"/>
    </location>
</feature>
<reference evidence="2 3" key="2">
    <citation type="journal article" date="2013" name="PLoS Genet.">
        <title>Comparative genome structure, secondary metabolite, and effector coding capacity across Cochliobolus pathogens.</title>
        <authorList>
            <person name="Condon B.J."/>
            <person name="Leng Y."/>
            <person name="Wu D."/>
            <person name="Bushley K.E."/>
            <person name="Ohm R.A."/>
            <person name="Otillar R."/>
            <person name="Martin J."/>
            <person name="Schackwitz W."/>
            <person name="Grimwood J."/>
            <person name="MohdZainudin N."/>
            <person name="Xue C."/>
            <person name="Wang R."/>
            <person name="Manning V.A."/>
            <person name="Dhillon B."/>
            <person name="Tu Z.J."/>
            <person name="Steffenson B.J."/>
            <person name="Salamov A."/>
            <person name="Sun H."/>
            <person name="Lowry S."/>
            <person name="LaButti K."/>
            <person name="Han J."/>
            <person name="Copeland A."/>
            <person name="Lindquist E."/>
            <person name="Barry K."/>
            <person name="Schmutz J."/>
            <person name="Baker S.E."/>
            <person name="Ciuffetti L.M."/>
            <person name="Grigoriev I.V."/>
            <person name="Zhong S."/>
            <person name="Turgeon B.G."/>
        </authorList>
    </citation>
    <scope>NUCLEOTIDE SEQUENCE [LARGE SCALE GENOMIC DNA]</scope>
    <source>
        <strain evidence="3">28A</strain>
    </source>
</reference>
<feature type="region of interest" description="Disordered" evidence="1">
    <location>
        <begin position="78"/>
        <end position="162"/>
    </location>
</feature>
<organism evidence="2 3">
    <name type="scientific">Exserohilum turcicum (strain 28A)</name>
    <name type="common">Northern leaf blight fungus</name>
    <name type="synonym">Setosphaeria turcica</name>
    <dbReference type="NCBI Taxonomy" id="671987"/>
    <lineage>
        <taxon>Eukaryota</taxon>
        <taxon>Fungi</taxon>
        <taxon>Dikarya</taxon>
        <taxon>Ascomycota</taxon>
        <taxon>Pezizomycotina</taxon>
        <taxon>Dothideomycetes</taxon>
        <taxon>Pleosporomycetidae</taxon>
        <taxon>Pleosporales</taxon>
        <taxon>Pleosporineae</taxon>
        <taxon>Pleosporaceae</taxon>
        <taxon>Exserohilum</taxon>
    </lineage>
</organism>
<gene>
    <name evidence="2" type="ORF">SETTUDRAFT_20319</name>
</gene>
<name>R0K5J2_EXST2</name>
<feature type="region of interest" description="Disordered" evidence="1">
    <location>
        <begin position="1"/>
        <end position="29"/>
    </location>
</feature>
<dbReference type="HOGENOM" id="CLU_125109_0_0_1"/>
<feature type="compositionally biased region" description="Polar residues" evidence="1">
    <location>
        <begin position="8"/>
        <end position="19"/>
    </location>
</feature>
<sequence>MADDSKSSKAGWSDQSWYTQVAPPTPSTTNYEQLSSLLYLITKQDVTLKWDEGCYPADRNANGFRQKINALKRTFKSDWDAMSSGAPVPSSTPKKAASATPRKRKNKSDEDLSGAEPKPKKARGKSKPKNATPEMVDEDDEDESSVKEEIKEEQLDTFDSYV</sequence>
<dbReference type="OrthoDB" id="3788144at2759"/>
<accession>R0K5J2</accession>
<dbReference type="AlphaFoldDB" id="R0K5J2"/>
<dbReference type="Proteomes" id="UP000016935">
    <property type="component" value="Unassembled WGS sequence"/>
</dbReference>
<reference evidence="2 3" key="1">
    <citation type="journal article" date="2012" name="PLoS Pathog.">
        <title>Diverse lifestyles and strategies of plant pathogenesis encoded in the genomes of eighteen Dothideomycetes fungi.</title>
        <authorList>
            <person name="Ohm R.A."/>
            <person name="Feau N."/>
            <person name="Henrissat B."/>
            <person name="Schoch C.L."/>
            <person name="Horwitz B.A."/>
            <person name="Barry K.W."/>
            <person name="Condon B.J."/>
            <person name="Copeland A.C."/>
            <person name="Dhillon B."/>
            <person name="Glaser F."/>
            <person name="Hesse C.N."/>
            <person name="Kosti I."/>
            <person name="LaButti K."/>
            <person name="Lindquist E.A."/>
            <person name="Lucas S."/>
            <person name="Salamov A.A."/>
            <person name="Bradshaw R.E."/>
            <person name="Ciuffetti L."/>
            <person name="Hamelin R.C."/>
            <person name="Kema G.H.J."/>
            <person name="Lawrence C."/>
            <person name="Scott J.A."/>
            <person name="Spatafora J.W."/>
            <person name="Turgeon B.G."/>
            <person name="de Wit P.J.G.M."/>
            <person name="Zhong S."/>
            <person name="Goodwin S.B."/>
            <person name="Grigoriev I.V."/>
        </authorList>
    </citation>
    <scope>NUCLEOTIDE SEQUENCE [LARGE SCALE GENOMIC DNA]</scope>
    <source>
        <strain evidence="3">28A</strain>
    </source>
</reference>
<evidence type="ECO:0000313" key="3">
    <source>
        <dbReference type="Proteomes" id="UP000016935"/>
    </source>
</evidence>
<evidence type="ECO:0000256" key="1">
    <source>
        <dbReference type="SAM" id="MobiDB-lite"/>
    </source>
</evidence>